<feature type="compositionally biased region" description="Low complexity" evidence="5">
    <location>
        <begin position="138"/>
        <end position="152"/>
    </location>
</feature>
<feature type="region of interest" description="Disordered" evidence="5">
    <location>
        <begin position="129"/>
        <end position="157"/>
    </location>
</feature>
<dbReference type="AlphaFoldDB" id="A0A9N8EJ09"/>
<accession>A0A9N8EJ09</accession>
<dbReference type="OrthoDB" id="1845386at2759"/>
<sequence>MEGGGNRPLRPPRPHCVATANGWIVASLECPSPTAGILRLLSRWNVRRGSSADQWMALPPPIAMASTVFTGRIQHVFVDPTGCHTIVSANNGEAYYVHSSLRLPQKLPGFGPNADGSLPLTLTGIPATAGTKVGTGGSSSTTSNNNNNNNSNVQQGLSPGSYVTAVAWDRERGTEGSTKKILLGTSEGEIYEYALISPTSEDQEEAMPAPLLLHRLRTSDEAPAAVTGLYLERLRTGLLILAATSGRNVPRTRLYTFYSPHNTSFRMALADQQHATLVDIPGAVDFANLRLANDHFGLRTAMGIYYGTIDRSQSSNVLVTGGRSMIVDAGILPYEDVVGQDSGATTVSSSSSSANNPAAAISSLALTPHHMILLSDNNNSADAHHPKPPEVRFINRVAQKVIQKERMDLLTQQYHHNNNTPTSSSSNNNSNNPFATSSASSSSNNNNNLEDSSLWLGAGELLMDIRRADQVWLRHGRSLIHISSTQEDRDVWKFTLAKCLEKPSQKQQGRALANTGSSMPSLSRSISGAGPLLTEEEKAQEALFEQAKNLCTNAAQKAVVTAIRAEYHLSQGRAELASKYLAQCPPALAPFADTAIRLALPRLGIDDPQGYGHSAAAKASLASSDVPLITYLSDKLRVAQMNQDRMTSTMIGAWLTELYLHERGEQERGNKREDAQLSQFLNNLQNTDAKTIMRILASHDVSATECASYAAQSGDIATAVNTALAVGSSNPSAGAQNALRILNAAPFELAEPLYYRHASALLARAPGLAGNSFLTRYAQGLAPTRLLPSIMHYEKKRSERAKKIEESRKIAQELTGMGGSGGVVETKDGDDMDHSNRKGILDADGASEAAFVDDPHVSIRYLEGVIQQGCRSSAIFSFLVSLFVKLEDEEPLHRFLSIHVPTTTTFTDAAMSALMSVDRSRPQQMMAIGDEEFSTPLDMNFALRSVLGSSRHFRSAIKLYMGFGMRQQAVELALKVDPSLARELAQDSTELEERKRLWLMIAKHAASSGSRGGKDVVSKVVSVLRDCGPEVLSIEDVLPFLPDFTQIDQIKDEICEALTAYSSKIEGYLKEMSECDQTCSNLREEIKRLRNYNMTLKSDARCALTNQVVLTSGEPFYVFPSGYVFVSSALKGQVMPFLNDKQKSRVAELEQQLKTIHSKKSLNAEDERQSRTLQTELDGLIAAECPLTGSVLVNSIDMPFEDSEEIDEEIFFGRSHNSERHAKV</sequence>
<feature type="compositionally biased region" description="Low complexity" evidence="5">
    <location>
        <begin position="417"/>
        <end position="447"/>
    </location>
</feature>
<evidence type="ECO:0000256" key="4">
    <source>
        <dbReference type="SAM" id="Coils"/>
    </source>
</evidence>
<dbReference type="InterPro" id="IPR007810">
    <property type="entry name" value="Pep3/Vps18_beta-prop"/>
</dbReference>
<feature type="domain" description="Pep3/Vps18 beta-propeller" evidence="6">
    <location>
        <begin position="71"/>
        <end position="377"/>
    </location>
</feature>
<evidence type="ECO:0000256" key="3">
    <source>
        <dbReference type="ARBA" id="ARBA00022833"/>
    </source>
</evidence>
<dbReference type="GO" id="GO:0007033">
    <property type="term" value="P:vacuole organization"/>
    <property type="evidence" value="ECO:0007669"/>
    <property type="project" value="TreeGrafter"/>
</dbReference>
<dbReference type="EMBL" id="CAICTM010001177">
    <property type="protein sequence ID" value="CAB9521265.1"/>
    <property type="molecule type" value="Genomic_DNA"/>
</dbReference>
<dbReference type="Pfam" id="PF05131">
    <property type="entry name" value="Pep3_Vps18"/>
    <property type="match status" value="1"/>
</dbReference>
<reference evidence="7" key="1">
    <citation type="submission" date="2020-06" db="EMBL/GenBank/DDBJ databases">
        <authorList>
            <consortium name="Plant Systems Biology data submission"/>
        </authorList>
    </citation>
    <scope>NUCLEOTIDE SEQUENCE</scope>
    <source>
        <strain evidence="7">D6</strain>
    </source>
</reference>
<name>A0A9N8EJ09_9STRA</name>
<keyword evidence="4" id="KW-0175">Coiled coil</keyword>
<dbReference type="GO" id="GO:0048284">
    <property type="term" value="P:organelle fusion"/>
    <property type="evidence" value="ECO:0007669"/>
    <property type="project" value="TreeGrafter"/>
</dbReference>
<evidence type="ECO:0000256" key="5">
    <source>
        <dbReference type="SAM" id="MobiDB-lite"/>
    </source>
</evidence>
<dbReference type="GO" id="GO:0007032">
    <property type="term" value="P:endosome organization"/>
    <property type="evidence" value="ECO:0007669"/>
    <property type="project" value="TreeGrafter"/>
</dbReference>
<organism evidence="7 8">
    <name type="scientific">Seminavis robusta</name>
    <dbReference type="NCBI Taxonomy" id="568900"/>
    <lineage>
        <taxon>Eukaryota</taxon>
        <taxon>Sar</taxon>
        <taxon>Stramenopiles</taxon>
        <taxon>Ochrophyta</taxon>
        <taxon>Bacillariophyta</taxon>
        <taxon>Bacillariophyceae</taxon>
        <taxon>Bacillariophycidae</taxon>
        <taxon>Naviculales</taxon>
        <taxon>Naviculaceae</taxon>
        <taxon>Seminavis</taxon>
    </lineage>
</organism>
<dbReference type="Proteomes" id="UP001153069">
    <property type="component" value="Unassembled WGS sequence"/>
</dbReference>
<dbReference type="PANTHER" id="PTHR23323:SF26">
    <property type="entry name" value="VACUOLAR PROTEIN SORTING-ASSOCIATED PROTEIN 18 HOMOLOG"/>
    <property type="match status" value="1"/>
</dbReference>
<evidence type="ECO:0000313" key="8">
    <source>
        <dbReference type="Proteomes" id="UP001153069"/>
    </source>
</evidence>
<dbReference type="GO" id="GO:0030674">
    <property type="term" value="F:protein-macromolecule adaptor activity"/>
    <property type="evidence" value="ECO:0007669"/>
    <property type="project" value="TreeGrafter"/>
</dbReference>
<proteinExistence type="predicted"/>
<protein>
    <submittedName>
        <fullName evidence="7">Protein sorting-associated protein 18 homolog</fullName>
    </submittedName>
</protein>
<gene>
    <name evidence="7" type="ORF">SEMRO_1179_G249660.1</name>
</gene>
<dbReference type="GO" id="GO:0008270">
    <property type="term" value="F:zinc ion binding"/>
    <property type="evidence" value="ECO:0007669"/>
    <property type="project" value="UniProtKB-KW"/>
</dbReference>
<evidence type="ECO:0000256" key="2">
    <source>
        <dbReference type="ARBA" id="ARBA00022771"/>
    </source>
</evidence>
<dbReference type="GO" id="GO:0005768">
    <property type="term" value="C:endosome"/>
    <property type="evidence" value="ECO:0007669"/>
    <property type="project" value="TreeGrafter"/>
</dbReference>
<dbReference type="PANTHER" id="PTHR23323">
    <property type="entry name" value="VACUOLAR PROTEIN SORTING-ASSOCIATED PROTEIN"/>
    <property type="match status" value="1"/>
</dbReference>
<dbReference type="GO" id="GO:0006904">
    <property type="term" value="P:vesicle docking involved in exocytosis"/>
    <property type="evidence" value="ECO:0007669"/>
    <property type="project" value="TreeGrafter"/>
</dbReference>
<evidence type="ECO:0000259" key="6">
    <source>
        <dbReference type="Pfam" id="PF05131"/>
    </source>
</evidence>
<evidence type="ECO:0000256" key="1">
    <source>
        <dbReference type="ARBA" id="ARBA00022723"/>
    </source>
</evidence>
<keyword evidence="2" id="KW-0863">Zinc-finger</keyword>
<feature type="compositionally biased region" description="Polar residues" evidence="5">
    <location>
        <begin position="514"/>
        <end position="526"/>
    </location>
</feature>
<feature type="region of interest" description="Disordered" evidence="5">
    <location>
        <begin position="415"/>
        <end position="447"/>
    </location>
</feature>
<feature type="region of interest" description="Disordered" evidence="5">
    <location>
        <begin position="507"/>
        <end position="527"/>
    </location>
</feature>
<keyword evidence="8" id="KW-1185">Reference proteome</keyword>
<keyword evidence="1" id="KW-0479">Metal-binding</keyword>
<dbReference type="GO" id="GO:0030897">
    <property type="term" value="C:HOPS complex"/>
    <property type="evidence" value="ECO:0007669"/>
    <property type="project" value="TreeGrafter"/>
</dbReference>
<evidence type="ECO:0000313" key="7">
    <source>
        <dbReference type="EMBL" id="CAB9521265.1"/>
    </source>
</evidence>
<keyword evidence="3" id="KW-0862">Zinc</keyword>
<feature type="coiled-coil region" evidence="4">
    <location>
        <begin position="1065"/>
        <end position="1099"/>
    </location>
</feature>
<comment type="caution">
    <text evidence="7">The sequence shown here is derived from an EMBL/GenBank/DDBJ whole genome shotgun (WGS) entry which is preliminary data.</text>
</comment>